<accession>A0A2A6FTF6</accession>
<name>A0A2A6FTF6_9MICO</name>
<comment type="caution">
    <text evidence="2">The sequence shown here is derived from an EMBL/GenBank/DDBJ whole genome shotgun (WGS) entry which is preliminary data.</text>
</comment>
<sequence>MFARRRSLEELTAKLDAVLAKIAAHPLQSPLVVAASEVIGTHEGEDRVAIDRALAEQHLPSLTELGKMTIRSMYSLVRLQCKRYKLIEAIARLKRQQGIPPEEEAPGNDGSTSVSAEGILPEEETP</sequence>
<dbReference type="EMBL" id="NAEP01000025">
    <property type="protein sequence ID" value="PDQ35901.1"/>
    <property type="molecule type" value="Genomic_DNA"/>
</dbReference>
<evidence type="ECO:0000313" key="3">
    <source>
        <dbReference type="Proteomes" id="UP000219994"/>
    </source>
</evidence>
<feature type="region of interest" description="Disordered" evidence="1">
    <location>
        <begin position="96"/>
        <end position="126"/>
    </location>
</feature>
<proteinExistence type="predicted"/>
<dbReference type="Proteomes" id="UP000219994">
    <property type="component" value="Unassembled WGS sequence"/>
</dbReference>
<reference evidence="3" key="1">
    <citation type="submission" date="2017-03" db="EMBL/GenBank/DDBJ databases">
        <authorList>
            <person name="Lund M.B."/>
        </authorList>
    </citation>
    <scope>NUCLEOTIDE SEQUENCE [LARGE SCALE GENOMIC DNA]</scope>
</reference>
<organism evidence="2 3">
    <name type="scientific">Candidatus Lumbricidiphila eiseniae</name>
    <dbReference type="NCBI Taxonomy" id="1969409"/>
    <lineage>
        <taxon>Bacteria</taxon>
        <taxon>Bacillati</taxon>
        <taxon>Actinomycetota</taxon>
        <taxon>Actinomycetes</taxon>
        <taxon>Micrococcales</taxon>
        <taxon>Microbacteriaceae</taxon>
        <taxon>Candidatus Lumbricidiphila</taxon>
    </lineage>
</organism>
<gene>
    <name evidence="2" type="ORF">B5766_03745</name>
</gene>
<evidence type="ECO:0000256" key="1">
    <source>
        <dbReference type="SAM" id="MobiDB-lite"/>
    </source>
</evidence>
<evidence type="ECO:0000313" key="2">
    <source>
        <dbReference type="EMBL" id="PDQ35901.1"/>
    </source>
</evidence>
<protein>
    <submittedName>
        <fullName evidence="2">Uncharacterized protein</fullName>
    </submittedName>
</protein>
<dbReference type="AlphaFoldDB" id="A0A2A6FTF6"/>